<keyword evidence="1" id="KW-0812">Transmembrane</keyword>
<protein>
    <submittedName>
        <fullName evidence="3">Uncharacterized protein LOC102809907</fullName>
    </submittedName>
</protein>
<organism evidence="2 3">
    <name type="scientific">Saccoglossus kowalevskii</name>
    <name type="common">Acorn worm</name>
    <dbReference type="NCBI Taxonomy" id="10224"/>
    <lineage>
        <taxon>Eukaryota</taxon>
        <taxon>Metazoa</taxon>
        <taxon>Hemichordata</taxon>
        <taxon>Enteropneusta</taxon>
        <taxon>Harrimaniidae</taxon>
        <taxon>Saccoglossus</taxon>
    </lineage>
</organism>
<proteinExistence type="predicted"/>
<keyword evidence="2" id="KW-1185">Reference proteome</keyword>
<dbReference type="RefSeq" id="XP_006815263.1">
    <property type="nucleotide sequence ID" value="XM_006815200.1"/>
</dbReference>
<evidence type="ECO:0000313" key="3">
    <source>
        <dbReference type="RefSeq" id="XP_006815263.1"/>
    </source>
</evidence>
<name>A0ABM0M5H2_SACKO</name>
<sequence>MIDYQIKEVIAATSGLSDGDVAIVCTICAVVGIIIVTIITGVICIKIRRSSRSSNDTDDNYQDIDLSVQEEEIKQNEYAELQPREPEAQYASLAEVYLYSNESI</sequence>
<keyword evidence="1" id="KW-0472">Membrane</keyword>
<reference evidence="3" key="1">
    <citation type="submission" date="2025-08" db="UniProtKB">
        <authorList>
            <consortium name="RefSeq"/>
        </authorList>
    </citation>
    <scope>IDENTIFICATION</scope>
    <source>
        <tissue evidence="3">Testes</tissue>
    </source>
</reference>
<accession>A0ABM0M5H2</accession>
<gene>
    <name evidence="3" type="primary">LOC102809907</name>
</gene>
<evidence type="ECO:0000313" key="2">
    <source>
        <dbReference type="Proteomes" id="UP000694865"/>
    </source>
</evidence>
<dbReference type="GeneID" id="102809907"/>
<keyword evidence="1" id="KW-1133">Transmembrane helix</keyword>
<dbReference type="Proteomes" id="UP000694865">
    <property type="component" value="Unplaced"/>
</dbReference>
<evidence type="ECO:0000256" key="1">
    <source>
        <dbReference type="SAM" id="Phobius"/>
    </source>
</evidence>
<feature type="transmembrane region" description="Helical" evidence="1">
    <location>
        <begin position="21"/>
        <end position="45"/>
    </location>
</feature>